<evidence type="ECO:0000313" key="3">
    <source>
        <dbReference type="EMBL" id="VFK03086.1"/>
    </source>
</evidence>
<gene>
    <name evidence="3" type="ORF">BECKH772A_GA0070896_103064</name>
    <name evidence="2" type="ORF">BECKH772B_GA0070898_103073</name>
    <name evidence="4" type="ORF">BECKH772C_GA0070978_102994</name>
</gene>
<sequence length="58" mass="6363">MDQHPGKDLLRDWTSPGSSGGWYWTSRSLAIFSRSGFLGVESVFSGVVFLLEGNSLVK</sequence>
<evidence type="ECO:0000313" key="2">
    <source>
        <dbReference type="EMBL" id="VFK02831.1"/>
    </source>
</evidence>
<dbReference type="EMBL" id="CAADFI010000307">
    <property type="protein sequence ID" value="VFK02831.1"/>
    <property type="molecule type" value="Genomic_DNA"/>
</dbReference>
<feature type="region of interest" description="Disordered" evidence="1">
    <location>
        <begin position="1"/>
        <end position="21"/>
    </location>
</feature>
<accession>A0A450VE65</accession>
<dbReference type="EMBL" id="CAADFG010000306">
    <property type="protein sequence ID" value="VFK03086.1"/>
    <property type="molecule type" value="Genomic_DNA"/>
</dbReference>
<dbReference type="EMBL" id="CAADFJ010000299">
    <property type="protein sequence ID" value="VFK05744.1"/>
    <property type="molecule type" value="Genomic_DNA"/>
</dbReference>
<dbReference type="AlphaFoldDB" id="A0A450VE65"/>
<proteinExistence type="predicted"/>
<feature type="compositionally biased region" description="Basic and acidic residues" evidence="1">
    <location>
        <begin position="1"/>
        <end position="11"/>
    </location>
</feature>
<evidence type="ECO:0000313" key="4">
    <source>
        <dbReference type="EMBL" id="VFK05744.1"/>
    </source>
</evidence>
<reference evidence="3" key="1">
    <citation type="submission" date="2019-02" db="EMBL/GenBank/DDBJ databases">
        <authorList>
            <person name="Gruber-Vodicka R. H."/>
            <person name="Seah K. B. B."/>
        </authorList>
    </citation>
    <scope>NUCLEOTIDE SEQUENCE</scope>
    <source>
        <strain evidence="4">BECK_SA2B12</strain>
        <strain evidence="3">BECK_SA2B15</strain>
        <strain evidence="2">BECK_SA2B20</strain>
    </source>
</reference>
<evidence type="ECO:0000256" key="1">
    <source>
        <dbReference type="SAM" id="MobiDB-lite"/>
    </source>
</evidence>
<protein>
    <submittedName>
        <fullName evidence="3">Uncharacterized protein</fullName>
    </submittedName>
</protein>
<organism evidence="3">
    <name type="scientific">Candidatus Kentrum eta</name>
    <dbReference type="NCBI Taxonomy" id="2126337"/>
    <lineage>
        <taxon>Bacteria</taxon>
        <taxon>Pseudomonadati</taxon>
        <taxon>Pseudomonadota</taxon>
        <taxon>Gammaproteobacteria</taxon>
        <taxon>Candidatus Kentrum</taxon>
    </lineage>
</organism>
<name>A0A450VE65_9GAMM</name>